<evidence type="ECO:0000256" key="2">
    <source>
        <dbReference type="ARBA" id="ARBA00022475"/>
    </source>
</evidence>
<dbReference type="InterPro" id="IPR011701">
    <property type="entry name" value="MFS"/>
</dbReference>
<dbReference type="CDD" id="cd06173">
    <property type="entry name" value="MFS_MefA_like"/>
    <property type="match status" value="1"/>
</dbReference>
<evidence type="ECO:0000256" key="3">
    <source>
        <dbReference type="ARBA" id="ARBA00022692"/>
    </source>
</evidence>
<dbReference type="InterPro" id="IPR020846">
    <property type="entry name" value="MFS_dom"/>
</dbReference>
<gene>
    <name evidence="8" type="ORF">EV643_116112</name>
</gene>
<feature type="transmembrane region" description="Helical" evidence="6">
    <location>
        <begin position="104"/>
        <end position="123"/>
    </location>
</feature>
<organism evidence="8 9">
    <name type="scientific">Kribbella caucasensis</name>
    <dbReference type="NCBI Taxonomy" id="2512215"/>
    <lineage>
        <taxon>Bacteria</taxon>
        <taxon>Bacillati</taxon>
        <taxon>Actinomycetota</taxon>
        <taxon>Actinomycetes</taxon>
        <taxon>Propionibacteriales</taxon>
        <taxon>Kribbellaceae</taxon>
        <taxon>Kribbella</taxon>
    </lineage>
</organism>
<comment type="subcellular location">
    <subcellularLocation>
        <location evidence="1">Cell membrane</location>
        <topology evidence="1">Multi-pass membrane protein</topology>
    </subcellularLocation>
</comment>
<dbReference type="OrthoDB" id="9815525at2"/>
<evidence type="ECO:0000256" key="6">
    <source>
        <dbReference type="SAM" id="Phobius"/>
    </source>
</evidence>
<dbReference type="Gene3D" id="1.20.1250.20">
    <property type="entry name" value="MFS general substrate transporter like domains"/>
    <property type="match status" value="1"/>
</dbReference>
<sequence length="415" mass="43773">MDRRRFPLLRYPAYVRFWVADAVSMVGSTVTGLALQVLAIVTLQASGTEVGILNAARWLPYLLFGLLAGVFVDRHRRQPVLVTADLARAVVLGVIPLAAALDVLSLPLLIAVVLVFGSLSLAYDAAHQSYLPALVPGDLLTPAYARLEQTMAVAQTGGPVVAGALIKLIGASVAILVDAVSYLISGLVLATARPLTPEVAHGADQPRDLRQEIRDGLAWVYRNSTLGPLAAASHLWFVCQGLVTTVYVLFVLTTLDLSAFVLGLTYAFAGLGSLIGATASGWFGRRLGVGPAIILARWLAAIAFLLIPLAGSGVAGVVVLCASQFLFGISVGIDSPIEMSYRLAITPANLLGRMNATIRSVNRAAIVIGAPLGGLLADHLGHREALWIGAGGMVVQAILLHRSKFRHARLSEGDY</sequence>
<dbReference type="Proteomes" id="UP000295388">
    <property type="component" value="Unassembled WGS sequence"/>
</dbReference>
<evidence type="ECO:0000313" key="9">
    <source>
        <dbReference type="Proteomes" id="UP000295388"/>
    </source>
</evidence>
<keyword evidence="3 6" id="KW-0812">Transmembrane</keyword>
<keyword evidence="9" id="KW-1185">Reference proteome</keyword>
<feature type="domain" description="Major facilitator superfamily (MFS) profile" evidence="7">
    <location>
        <begin position="225"/>
        <end position="415"/>
    </location>
</feature>
<proteinExistence type="predicted"/>
<dbReference type="SUPFAM" id="SSF103473">
    <property type="entry name" value="MFS general substrate transporter"/>
    <property type="match status" value="1"/>
</dbReference>
<feature type="transmembrane region" description="Helical" evidence="6">
    <location>
        <begin position="21"/>
        <end position="43"/>
    </location>
</feature>
<keyword evidence="5 6" id="KW-0472">Membrane</keyword>
<reference evidence="8 9" key="1">
    <citation type="submission" date="2019-03" db="EMBL/GenBank/DDBJ databases">
        <title>Genomic Encyclopedia of Type Strains, Phase III (KMG-III): the genomes of soil and plant-associated and newly described type strains.</title>
        <authorList>
            <person name="Whitman W."/>
        </authorList>
    </citation>
    <scope>NUCLEOTIDE SEQUENCE [LARGE SCALE GENOMIC DNA]</scope>
    <source>
        <strain evidence="8 9">VKM Ac-2527</strain>
    </source>
</reference>
<evidence type="ECO:0000256" key="5">
    <source>
        <dbReference type="ARBA" id="ARBA00023136"/>
    </source>
</evidence>
<accession>A0A4R6K4Q3</accession>
<evidence type="ECO:0000256" key="1">
    <source>
        <dbReference type="ARBA" id="ARBA00004651"/>
    </source>
</evidence>
<feature type="transmembrane region" description="Helical" evidence="6">
    <location>
        <begin position="259"/>
        <end position="283"/>
    </location>
</feature>
<keyword evidence="4 6" id="KW-1133">Transmembrane helix</keyword>
<dbReference type="PROSITE" id="PS50850">
    <property type="entry name" value="MFS"/>
    <property type="match status" value="1"/>
</dbReference>
<dbReference type="EMBL" id="SNWQ01000016">
    <property type="protein sequence ID" value="TDO44300.1"/>
    <property type="molecule type" value="Genomic_DNA"/>
</dbReference>
<dbReference type="GO" id="GO:0005886">
    <property type="term" value="C:plasma membrane"/>
    <property type="evidence" value="ECO:0007669"/>
    <property type="project" value="UniProtKB-SubCell"/>
</dbReference>
<feature type="transmembrane region" description="Helical" evidence="6">
    <location>
        <begin position="55"/>
        <end position="72"/>
    </location>
</feature>
<dbReference type="AlphaFoldDB" id="A0A4R6K4Q3"/>
<comment type="caution">
    <text evidence="8">The sequence shown here is derived from an EMBL/GenBank/DDBJ whole genome shotgun (WGS) entry which is preliminary data.</text>
</comment>
<evidence type="ECO:0000313" key="8">
    <source>
        <dbReference type="EMBL" id="TDO44300.1"/>
    </source>
</evidence>
<evidence type="ECO:0000256" key="4">
    <source>
        <dbReference type="ARBA" id="ARBA00022989"/>
    </source>
</evidence>
<name>A0A4R6K4Q3_9ACTN</name>
<feature type="transmembrane region" description="Helical" evidence="6">
    <location>
        <begin position="229"/>
        <end position="252"/>
    </location>
</feature>
<dbReference type="PANTHER" id="PTHR23513:SF6">
    <property type="entry name" value="MAJOR FACILITATOR SUPERFAMILY ASSOCIATED DOMAIN-CONTAINING PROTEIN"/>
    <property type="match status" value="1"/>
</dbReference>
<dbReference type="GO" id="GO:0022857">
    <property type="term" value="F:transmembrane transporter activity"/>
    <property type="evidence" value="ECO:0007669"/>
    <property type="project" value="InterPro"/>
</dbReference>
<dbReference type="Pfam" id="PF07690">
    <property type="entry name" value="MFS_1"/>
    <property type="match status" value="1"/>
</dbReference>
<evidence type="ECO:0000259" key="7">
    <source>
        <dbReference type="PROSITE" id="PS50850"/>
    </source>
</evidence>
<dbReference type="RefSeq" id="WP_133803384.1">
    <property type="nucleotide sequence ID" value="NZ_SNWQ01000016.1"/>
</dbReference>
<keyword evidence="2" id="KW-1003">Cell membrane</keyword>
<protein>
    <submittedName>
        <fullName evidence="8">Putative MFS family arabinose efflux permease</fullName>
    </submittedName>
</protein>
<dbReference type="InterPro" id="IPR036259">
    <property type="entry name" value="MFS_trans_sf"/>
</dbReference>
<feature type="transmembrane region" description="Helical" evidence="6">
    <location>
        <begin position="168"/>
        <end position="190"/>
    </location>
</feature>
<dbReference type="PANTHER" id="PTHR23513">
    <property type="entry name" value="INTEGRAL MEMBRANE EFFLUX PROTEIN-RELATED"/>
    <property type="match status" value="1"/>
</dbReference>